<dbReference type="InterPro" id="IPR001841">
    <property type="entry name" value="Znf_RING"/>
</dbReference>
<sequence>MAEVENRPQTTRPKTTKASSEDRPKTKKANSEDRPKTKAADSTDRPDTASGRPKTQASEGRPKTTGKENNKLGTSPRPPSRSPSSNKIYPTENPPPAETLSPSPVHDWLQSAEDPDAEAAVKIKASDIPLNTVPNHPAPDDVDIIFIEDVPAHLECKVCGQILRVPKKLPCEHMFCSDCLNSVTECPTCGAECDPKNITENKATTKEIQKLGVKCSYSENGCEWTGILKELKAHAIGCEYADTVCPRGCGKVYAKKDEEEHLKNCNKKMVECEFCGKEISTKGLKLHNKMCPLMIIDCPNRCGLLRKTREEINAHLPDCPKKGSVCPFGEFGCNYTGGRENLQKHIKDNLINHLGYLCDGATELQILLTQVHLNMDRTNRNVTVLQSRVDALEKLYGSQYIWRIDDYSKRLKDAKSNSKPVIYSPPFLSGRHGYKLMMSAALYGDGLASGKYLSVYLSILRGEHDPLLPWPFVHKVTFTMMDQNPEVNDREHMVYVIKPSPNGEDDNYLNRPKAERNSAFGAQKFCPIEDMQNYVREDVLFVRCYVDTENMIVL</sequence>
<dbReference type="PROSITE" id="PS50089">
    <property type="entry name" value="ZF_RING_2"/>
    <property type="match status" value="1"/>
</dbReference>
<keyword evidence="4" id="KW-0677">Repeat</keyword>
<reference evidence="12" key="1">
    <citation type="submission" date="2020-09" db="EMBL/GenBank/DDBJ databases">
        <authorList>
            <person name="Kikuchi T."/>
        </authorList>
    </citation>
    <scope>NUCLEOTIDE SEQUENCE</scope>
    <source>
        <strain evidence="12">SH1</strain>
    </source>
</reference>
<evidence type="ECO:0000256" key="5">
    <source>
        <dbReference type="ARBA" id="ARBA00022771"/>
    </source>
</evidence>
<feature type="compositionally biased region" description="Basic and acidic residues" evidence="8">
    <location>
        <begin position="60"/>
        <end position="70"/>
    </location>
</feature>
<feature type="compositionally biased region" description="Polar residues" evidence="8">
    <location>
        <begin position="7"/>
        <end position="18"/>
    </location>
</feature>
<evidence type="ECO:0000256" key="8">
    <source>
        <dbReference type="SAM" id="MobiDB-lite"/>
    </source>
</evidence>
<feature type="domain" description="TRAF-type" evidence="11">
    <location>
        <begin position="233"/>
        <end position="285"/>
    </location>
</feature>
<evidence type="ECO:0000259" key="11">
    <source>
        <dbReference type="PROSITE" id="PS50145"/>
    </source>
</evidence>
<feature type="domain" description="RING-type" evidence="9">
    <location>
        <begin position="156"/>
        <end position="189"/>
    </location>
</feature>
<dbReference type="PROSITE" id="PS50144">
    <property type="entry name" value="MATH"/>
    <property type="match status" value="1"/>
</dbReference>
<evidence type="ECO:0000256" key="1">
    <source>
        <dbReference type="ARBA" id="ARBA00004496"/>
    </source>
</evidence>
<dbReference type="FunFam" id="3.30.40.10:FF:000121">
    <property type="entry name" value="TNF receptor-associated factor"/>
    <property type="match status" value="1"/>
</dbReference>
<dbReference type="GO" id="GO:0043122">
    <property type="term" value="P:regulation of canonical NF-kappaB signal transduction"/>
    <property type="evidence" value="ECO:0007669"/>
    <property type="project" value="TreeGrafter"/>
</dbReference>
<dbReference type="CDD" id="cd16449">
    <property type="entry name" value="RING-HC"/>
    <property type="match status" value="1"/>
</dbReference>
<dbReference type="SMART" id="SM00061">
    <property type="entry name" value="MATH"/>
    <property type="match status" value="1"/>
</dbReference>
<dbReference type="EMBL" id="CAJFDH010000001">
    <property type="protein sequence ID" value="CAD5205439.1"/>
    <property type="molecule type" value="Genomic_DNA"/>
</dbReference>
<evidence type="ECO:0000313" key="12">
    <source>
        <dbReference type="EMBL" id="CAD5205439.1"/>
    </source>
</evidence>
<dbReference type="PROSITE" id="PS00518">
    <property type="entry name" value="ZF_RING_1"/>
    <property type="match status" value="1"/>
</dbReference>
<dbReference type="InterPro" id="IPR001293">
    <property type="entry name" value="Znf_TRAF"/>
</dbReference>
<feature type="zinc finger region" description="TRAF-type" evidence="7">
    <location>
        <begin position="287"/>
        <end position="343"/>
    </location>
</feature>
<dbReference type="EMBL" id="CAJFCW020000001">
    <property type="protein sequence ID" value="CAG9077410.1"/>
    <property type="molecule type" value="Genomic_DNA"/>
</dbReference>
<dbReference type="SUPFAM" id="SSF49599">
    <property type="entry name" value="TRAF domain-like"/>
    <property type="match status" value="3"/>
</dbReference>
<dbReference type="InterPro" id="IPR008974">
    <property type="entry name" value="TRAF-like"/>
</dbReference>
<evidence type="ECO:0000313" key="13">
    <source>
        <dbReference type="Proteomes" id="UP000614601"/>
    </source>
</evidence>
<comment type="subcellular location">
    <subcellularLocation>
        <location evidence="1">Cytoplasm</location>
    </subcellularLocation>
</comment>
<feature type="domain" description="MATH" evidence="10">
    <location>
        <begin position="397"/>
        <end position="546"/>
    </location>
</feature>
<dbReference type="Proteomes" id="UP000614601">
    <property type="component" value="Unassembled WGS sequence"/>
</dbReference>
<protein>
    <recommendedName>
        <fullName evidence="14">RING-type E3 ubiquitin transferase</fullName>
    </recommendedName>
</protein>
<dbReference type="InterPro" id="IPR049342">
    <property type="entry name" value="TRAF1-6_MATH_dom"/>
</dbReference>
<keyword evidence="5 7" id="KW-0863">Zinc-finger</keyword>
<evidence type="ECO:0000256" key="3">
    <source>
        <dbReference type="ARBA" id="ARBA00022723"/>
    </source>
</evidence>
<feature type="compositionally biased region" description="Basic and acidic residues" evidence="8">
    <location>
        <begin position="19"/>
        <end position="47"/>
    </location>
</feature>
<dbReference type="SUPFAM" id="SSF57850">
    <property type="entry name" value="RING/U-box"/>
    <property type="match status" value="1"/>
</dbReference>
<dbReference type="Pfam" id="PF21355">
    <property type="entry name" value="TRAF-mep_MATH"/>
    <property type="match status" value="1"/>
</dbReference>
<dbReference type="GO" id="GO:0005737">
    <property type="term" value="C:cytoplasm"/>
    <property type="evidence" value="ECO:0007669"/>
    <property type="project" value="UniProtKB-SubCell"/>
</dbReference>
<keyword evidence="13" id="KW-1185">Reference proteome</keyword>
<feature type="zinc finger region" description="TRAF-type" evidence="7">
    <location>
        <begin position="233"/>
        <end position="285"/>
    </location>
</feature>
<name>A0A811JQ84_9BILA</name>
<dbReference type="Gene3D" id="3.30.40.10">
    <property type="entry name" value="Zinc/RING finger domain, C3HC4 (zinc finger)"/>
    <property type="match status" value="3"/>
</dbReference>
<keyword evidence="2" id="KW-0963">Cytoplasm</keyword>
<dbReference type="PANTHER" id="PTHR10131">
    <property type="entry name" value="TNF RECEPTOR ASSOCIATED FACTOR"/>
    <property type="match status" value="1"/>
</dbReference>
<organism evidence="12 13">
    <name type="scientific">Bursaphelenchus okinawaensis</name>
    <dbReference type="NCBI Taxonomy" id="465554"/>
    <lineage>
        <taxon>Eukaryota</taxon>
        <taxon>Metazoa</taxon>
        <taxon>Ecdysozoa</taxon>
        <taxon>Nematoda</taxon>
        <taxon>Chromadorea</taxon>
        <taxon>Rhabditida</taxon>
        <taxon>Tylenchina</taxon>
        <taxon>Tylenchomorpha</taxon>
        <taxon>Aphelenchoidea</taxon>
        <taxon>Aphelenchoididae</taxon>
        <taxon>Bursaphelenchus</taxon>
    </lineage>
</organism>
<proteinExistence type="predicted"/>
<evidence type="ECO:0000256" key="6">
    <source>
        <dbReference type="ARBA" id="ARBA00022833"/>
    </source>
</evidence>
<dbReference type="InterPro" id="IPR017907">
    <property type="entry name" value="Znf_RING_CS"/>
</dbReference>
<evidence type="ECO:0000256" key="7">
    <source>
        <dbReference type="PROSITE-ProRule" id="PRU00207"/>
    </source>
</evidence>
<dbReference type="InterPro" id="IPR002083">
    <property type="entry name" value="MATH/TRAF_dom"/>
</dbReference>
<dbReference type="GO" id="GO:0008270">
    <property type="term" value="F:zinc ion binding"/>
    <property type="evidence" value="ECO:0007669"/>
    <property type="project" value="UniProtKB-KW"/>
</dbReference>
<dbReference type="PANTHER" id="PTHR10131:SF151">
    <property type="entry name" value="TNF RECEPTOR ASSOCIATED FACTOR (TRAF) HOMOLOG"/>
    <property type="match status" value="1"/>
</dbReference>
<evidence type="ECO:0000256" key="2">
    <source>
        <dbReference type="ARBA" id="ARBA00022490"/>
    </source>
</evidence>
<dbReference type="OrthoDB" id="5574452at2759"/>
<evidence type="ECO:0000256" key="4">
    <source>
        <dbReference type="ARBA" id="ARBA00022737"/>
    </source>
</evidence>
<dbReference type="AlphaFoldDB" id="A0A811JQ84"/>
<keyword evidence="3 7" id="KW-0479">Metal-binding</keyword>
<dbReference type="Proteomes" id="UP000783686">
    <property type="component" value="Unassembled WGS sequence"/>
</dbReference>
<comment type="caution">
    <text evidence="12">The sequence shown here is derived from an EMBL/GenBank/DDBJ whole genome shotgun (WGS) entry which is preliminary data.</text>
</comment>
<keyword evidence="6 7" id="KW-0862">Zinc</keyword>
<dbReference type="InterPro" id="IPR013083">
    <property type="entry name" value="Znf_RING/FYVE/PHD"/>
</dbReference>
<dbReference type="PROSITE" id="PS50145">
    <property type="entry name" value="ZF_TRAF"/>
    <property type="match status" value="2"/>
</dbReference>
<dbReference type="CDD" id="cd00270">
    <property type="entry name" value="MATH_TRAF_C"/>
    <property type="match status" value="1"/>
</dbReference>
<dbReference type="SMART" id="SM00184">
    <property type="entry name" value="RING"/>
    <property type="match status" value="1"/>
</dbReference>
<accession>A0A811JQ84</accession>
<dbReference type="Gene3D" id="2.60.210.10">
    <property type="entry name" value="Apoptosis, Tumor Necrosis Factor Receptor Associated Protein 2, Chain A"/>
    <property type="match status" value="1"/>
</dbReference>
<gene>
    <name evidence="12" type="ORF">BOKJ2_LOCUS123</name>
</gene>
<dbReference type="Pfam" id="PF02176">
    <property type="entry name" value="zf-TRAF"/>
    <property type="match status" value="1"/>
</dbReference>
<evidence type="ECO:0000259" key="10">
    <source>
        <dbReference type="PROSITE" id="PS50144"/>
    </source>
</evidence>
<feature type="domain" description="TRAF-type" evidence="11">
    <location>
        <begin position="287"/>
        <end position="343"/>
    </location>
</feature>
<evidence type="ECO:0000259" key="9">
    <source>
        <dbReference type="PROSITE" id="PS50089"/>
    </source>
</evidence>
<evidence type="ECO:0008006" key="14">
    <source>
        <dbReference type="Google" id="ProtNLM"/>
    </source>
</evidence>
<feature type="region of interest" description="Disordered" evidence="8">
    <location>
        <begin position="1"/>
        <end position="117"/>
    </location>
</feature>